<gene>
    <name evidence="1" type="ORF">C5167_009616</name>
</gene>
<reference evidence="1 2" key="1">
    <citation type="journal article" date="2018" name="Science">
        <title>The opium poppy genome and morphinan production.</title>
        <authorList>
            <person name="Guo L."/>
            <person name="Winzer T."/>
            <person name="Yang X."/>
            <person name="Li Y."/>
            <person name="Ning Z."/>
            <person name="He Z."/>
            <person name="Teodor R."/>
            <person name="Lu Y."/>
            <person name="Bowser T.A."/>
            <person name="Graham I.A."/>
            <person name="Ye K."/>
        </authorList>
    </citation>
    <scope>NUCLEOTIDE SEQUENCE [LARGE SCALE GENOMIC DNA]</scope>
    <source>
        <strain evidence="2">cv. HN1</strain>
        <tissue evidence="1">Leaves</tissue>
    </source>
</reference>
<protein>
    <submittedName>
        <fullName evidence="1">Uncharacterized protein</fullName>
    </submittedName>
</protein>
<evidence type="ECO:0000313" key="1">
    <source>
        <dbReference type="EMBL" id="RZC65927.1"/>
    </source>
</evidence>
<dbReference type="Gramene" id="RZC65927">
    <property type="protein sequence ID" value="RZC65927"/>
    <property type="gene ID" value="C5167_009616"/>
</dbReference>
<organism evidence="1 2">
    <name type="scientific">Papaver somniferum</name>
    <name type="common">Opium poppy</name>
    <dbReference type="NCBI Taxonomy" id="3469"/>
    <lineage>
        <taxon>Eukaryota</taxon>
        <taxon>Viridiplantae</taxon>
        <taxon>Streptophyta</taxon>
        <taxon>Embryophyta</taxon>
        <taxon>Tracheophyta</taxon>
        <taxon>Spermatophyta</taxon>
        <taxon>Magnoliopsida</taxon>
        <taxon>Ranunculales</taxon>
        <taxon>Papaveraceae</taxon>
        <taxon>Papaveroideae</taxon>
        <taxon>Papaver</taxon>
    </lineage>
</organism>
<dbReference type="AlphaFoldDB" id="A0A4Y7JZ28"/>
<proteinExistence type="predicted"/>
<sequence length="146" mass="17160">MLFSADNWIPFQMESGFLTRLFERGSRCLRFDSYLKKEDYRPLIWLCLESTGQDRRTLGVGVLLLFRSYATFLLLEITEMVKYLKLPGKFARLGGKLFKPQVMPLVQRRIKGPMWLQFLIGHCIFKLKEYQTAKAALGRRCLLVSW</sequence>
<accession>A0A4Y7JZ28</accession>
<dbReference type="Proteomes" id="UP000316621">
    <property type="component" value="Chromosome 6"/>
</dbReference>
<keyword evidence="2" id="KW-1185">Reference proteome</keyword>
<dbReference type="EMBL" id="CM010720">
    <property type="protein sequence ID" value="RZC65927.1"/>
    <property type="molecule type" value="Genomic_DNA"/>
</dbReference>
<name>A0A4Y7JZ28_PAPSO</name>
<evidence type="ECO:0000313" key="2">
    <source>
        <dbReference type="Proteomes" id="UP000316621"/>
    </source>
</evidence>